<dbReference type="EMBL" id="BAAAMN010000014">
    <property type="protein sequence ID" value="GAA2030945.1"/>
    <property type="molecule type" value="Genomic_DNA"/>
</dbReference>
<organism evidence="2 3">
    <name type="scientific">Yaniella flava</name>
    <dbReference type="NCBI Taxonomy" id="287930"/>
    <lineage>
        <taxon>Bacteria</taxon>
        <taxon>Bacillati</taxon>
        <taxon>Actinomycetota</taxon>
        <taxon>Actinomycetes</taxon>
        <taxon>Micrococcales</taxon>
        <taxon>Micrococcaceae</taxon>
        <taxon>Yaniella</taxon>
    </lineage>
</organism>
<protein>
    <submittedName>
        <fullName evidence="2">Uncharacterized protein</fullName>
    </submittedName>
</protein>
<name>A0ABN2U876_9MICC</name>
<accession>A0ABN2U876</accession>
<sequence length="97" mass="10989">MTTPLAKRHSASRIAPPHTHKKTDAKNLLREFIDPIMGEFDLDAADELYEFANQSWDFTTLGDELITNKIMDHRKSAYGESRWSDGVWIAPNTGQVA</sequence>
<proteinExistence type="predicted"/>
<feature type="compositionally biased region" description="Basic residues" evidence="1">
    <location>
        <begin position="1"/>
        <end position="11"/>
    </location>
</feature>
<evidence type="ECO:0000313" key="3">
    <source>
        <dbReference type="Proteomes" id="UP001501461"/>
    </source>
</evidence>
<comment type="caution">
    <text evidence="2">The sequence shown here is derived from an EMBL/GenBank/DDBJ whole genome shotgun (WGS) entry which is preliminary data.</text>
</comment>
<evidence type="ECO:0000256" key="1">
    <source>
        <dbReference type="SAM" id="MobiDB-lite"/>
    </source>
</evidence>
<keyword evidence="3" id="KW-1185">Reference proteome</keyword>
<evidence type="ECO:0000313" key="2">
    <source>
        <dbReference type="EMBL" id="GAA2030945.1"/>
    </source>
</evidence>
<feature type="region of interest" description="Disordered" evidence="1">
    <location>
        <begin position="1"/>
        <end position="21"/>
    </location>
</feature>
<dbReference type="RefSeq" id="WP_343956415.1">
    <property type="nucleotide sequence ID" value="NZ_BAAAMN010000014.1"/>
</dbReference>
<dbReference type="Proteomes" id="UP001501461">
    <property type="component" value="Unassembled WGS sequence"/>
</dbReference>
<reference evidence="2 3" key="1">
    <citation type="journal article" date="2019" name="Int. J. Syst. Evol. Microbiol.">
        <title>The Global Catalogue of Microorganisms (GCM) 10K type strain sequencing project: providing services to taxonomists for standard genome sequencing and annotation.</title>
        <authorList>
            <consortium name="The Broad Institute Genomics Platform"/>
            <consortium name="The Broad Institute Genome Sequencing Center for Infectious Disease"/>
            <person name="Wu L."/>
            <person name="Ma J."/>
        </authorList>
    </citation>
    <scope>NUCLEOTIDE SEQUENCE [LARGE SCALE GENOMIC DNA]</scope>
    <source>
        <strain evidence="2 3">JCM 13595</strain>
    </source>
</reference>
<gene>
    <name evidence="2" type="ORF">GCM10009720_09010</name>
</gene>